<comment type="caution">
    <text evidence="8">The sequence shown here is derived from an EMBL/GenBank/DDBJ whole genome shotgun (WGS) entry which is preliminary data.</text>
</comment>
<dbReference type="Proteomes" id="UP000785783">
    <property type="component" value="Unassembled WGS sequence"/>
</dbReference>
<comment type="cofactor">
    <cofactor evidence="2">
        <name>Mg(2+)</name>
        <dbReference type="ChEBI" id="CHEBI:18420"/>
    </cofactor>
</comment>
<dbReference type="PANTHER" id="PTHR12318:SF0">
    <property type="entry name" value="ACYL-COENZYME A DIPHOSPHATASE NUDT19"/>
    <property type="match status" value="1"/>
</dbReference>
<gene>
    <name evidence="8" type="ORF">ISQ19_04135</name>
</gene>
<dbReference type="PANTHER" id="PTHR12318">
    <property type="entry name" value="TESTOSTERONE-REGULATED PROTEIN RP2"/>
    <property type="match status" value="1"/>
</dbReference>
<dbReference type="AlphaFoldDB" id="A0A937HHR9"/>
<dbReference type="InterPro" id="IPR000086">
    <property type="entry name" value="NUDIX_hydrolase_dom"/>
</dbReference>
<dbReference type="PROSITE" id="PS51462">
    <property type="entry name" value="NUDIX"/>
    <property type="match status" value="1"/>
</dbReference>
<dbReference type="Gene3D" id="3.90.79.10">
    <property type="entry name" value="Nucleoside Triphosphate Pyrophosphohydrolase"/>
    <property type="match status" value="1"/>
</dbReference>
<evidence type="ECO:0000256" key="3">
    <source>
        <dbReference type="ARBA" id="ARBA00022723"/>
    </source>
</evidence>
<proteinExistence type="predicted"/>
<evidence type="ECO:0000256" key="5">
    <source>
        <dbReference type="ARBA" id="ARBA00022842"/>
    </source>
</evidence>
<sequence>MMLRDTEAGPEVFMVVRHHEIDFASGALVFPGGKADKADFDSGLRAHCGGADAFADKELALRVASIRESFEECGILLAREKGGTDFISAEHLLSLESWRDRFNNGDATMLQFAEAEGLEFAVDALGFFAHWITPEMMPKRFDTYFYMARAPQDHIGAHDGSESVDSVWITAKQALADADAKKRTVIFPTRMNIEKFAHHDSVDDALAQCGEVVTVTPFVEKEGEKSFLRIQANAGYGDPKEDITRGL</sequence>
<evidence type="ECO:0000313" key="9">
    <source>
        <dbReference type="Proteomes" id="UP000785783"/>
    </source>
</evidence>
<dbReference type="GO" id="GO:0016818">
    <property type="term" value="F:hydrolase activity, acting on acid anhydrides, in phosphorus-containing anhydrides"/>
    <property type="evidence" value="ECO:0007669"/>
    <property type="project" value="InterPro"/>
</dbReference>
<dbReference type="CDD" id="cd18870">
    <property type="entry name" value="NUDIX_AcylCoAdiphos_Nudt19"/>
    <property type="match status" value="1"/>
</dbReference>
<dbReference type="InterPro" id="IPR039121">
    <property type="entry name" value="NUDT19"/>
</dbReference>
<keyword evidence="3" id="KW-0479">Metal-binding</keyword>
<keyword evidence="5" id="KW-0460">Magnesium</keyword>
<evidence type="ECO:0000256" key="4">
    <source>
        <dbReference type="ARBA" id="ARBA00022801"/>
    </source>
</evidence>
<evidence type="ECO:0000259" key="7">
    <source>
        <dbReference type="PROSITE" id="PS51462"/>
    </source>
</evidence>
<dbReference type="EMBL" id="JADHOK010000043">
    <property type="protein sequence ID" value="MBL6761867.1"/>
    <property type="molecule type" value="Genomic_DNA"/>
</dbReference>
<organism evidence="8 9">
    <name type="scientific">PS1 clade bacterium</name>
    <dbReference type="NCBI Taxonomy" id="2175152"/>
    <lineage>
        <taxon>Bacteria</taxon>
        <taxon>Pseudomonadati</taxon>
        <taxon>Pseudomonadota</taxon>
        <taxon>Alphaproteobacteria</taxon>
        <taxon>PS1 clade</taxon>
    </lineage>
</organism>
<accession>A0A937HHR9</accession>
<keyword evidence="6" id="KW-0464">Manganese</keyword>
<keyword evidence="4 8" id="KW-0378">Hydrolase</keyword>
<dbReference type="GO" id="GO:0046872">
    <property type="term" value="F:metal ion binding"/>
    <property type="evidence" value="ECO:0007669"/>
    <property type="project" value="UniProtKB-KW"/>
</dbReference>
<dbReference type="SUPFAM" id="SSF55811">
    <property type="entry name" value="Nudix"/>
    <property type="match status" value="1"/>
</dbReference>
<evidence type="ECO:0000256" key="2">
    <source>
        <dbReference type="ARBA" id="ARBA00001946"/>
    </source>
</evidence>
<protein>
    <submittedName>
        <fullName evidence="8">NUDIX hydrolase</fullName>
    </submittedName>
</protein>
<dbReference type="InterPro" id="IPR015797">
    <property type="entry name" value="NUDIX_hydrolase-like_dom_sf"/>
</dbReference>
<evidence type="ECO:0000256" key="6">
    <source>
        <dbReference type="ARBA" id="ARBA00023211"/>
    </source>
</evidence>
<reference evidence="8" key="1">
    <citation type="submission" date="2020-10" db="EMBL/GenBank/DDBJ databases">
        <title>Microbiome of the Black Sea water column analyzed by genome centric metagenomics.</title>
        <authorList>
            <person name="Cabello-Yeves P.J."/>
            <person name="Callieri C."/>
            <person name="Picazo A."/>
            <person name="Mehrshad M."/>
            <person name="Haro-Moreno J.M."/>
            <person name="Roda-Garcia J."/>
            <person name="Dzembekova N."/>
            <person name="Slabakova V."/>
            <person name="Slabakova N."/>
            <person name="Moncheva S."/>
            <person name="Rodriguez-Valera F."/>
        </authorList>
    </citation>
    <scope>NUCLEOTIDE SEQUENCE</scope>
    <source>
        <strain evidence="8">BS307-5m-G5</strain>
    </source>
</reference>
<comment type="cofactor">
    <cofactor evidence="1">
        <name>Mn(2+)</name>
        <dbReference type="ChEBI" id="CHEBI:29035"/>
    </cofactor>
</comment>
<feature type="domain" description="Nudix hydrolase" evidence="7">
    <location>
        <begin position="1"/>
        <end position="191"/>
    </location>
</feature>
<name>A0A937HHR9_9PROT</name>
<evidence type="ECO:0000256" key="1">
    <source>
        <dbReference type="ARBA" id="ARBA00001936"/>
    </source>
</evidence>
<evidence type="ECO:0000313" key="8">
    <source>
        <dbReference type="EMBL" id="MBL6761867.1"/>
    </source>
</evidence>